<feature type="non-terminal residue" evidence="13">
    <location>
        <position position="995"/>
    </location>
</feature>
<evidence type="ECO:0000259" key="12">
    <source>
        <dbReference type="PROSITE" id="PS50268"/>
    </source>
</evidence>
<dbReference type="Pfam" id="PF24681">
    <property type="entry name" value="Kelch_KLHDC2_KLHL20_DRC7"/>
    <property type="match status" value="1"/>
</dbReference>
<dbReference type="InterPro" id="IPR015915">
    <property type="entry name" value="Kelch-typ_b-propeller"/>
</dbReference>
<organism evidence="13 14">
    <name type="scientific">Dokdonella fugitiva</name>
    <dbReference type="NCBI Taxonomy" id="328517"/>
    <lineage>
        <taxon>Bacteria</taxon>
        <taxon>Pseudomonadati</taxon>
        <taxon>Pseudomonadota</taxon>
        <taxon>Gammaproteobacteria</taxon>
        <taxon>Lysobacterales</taxon>
        <taxon>Rhodanobacteraceae</taxon>
        <taxon>Dokdonella</taxon>
    </lineage>
</organism>
<dbReference type="GO" id="GO:0007156">
    <property type="term" value="P:homophilic cell adhesion via plasma membrane adhesion molecules"/>
    <property type="evidence" value="ECO:0007669"/>
    <property type="project" value="InterPro"/>
</dbReference>
<feature type="domain" description="Cadherin" evidence="12">
    <location>
        <begin position="788"/>
        <end position="894"/>
    </location>
</feature>
<dbReference type="GO" id="GO:0005886">
    <property type="term" value="C:plasma membrane"/>
    <property type="evidence" value="ECO:0007669"/>
    <property type="project" value="TreeGrafter"/>
</dbReference>
<dbReference type="PRINTS" id="PR00205">
    <property type="entry name" value="CADHERIN"/>
</dbReference>
<dbReference type="Gene3D" id="2.120.10.80">
    <property type="entry name" value="Kelch-type beta propeller"/>
    <property type="match status" value="2"/>
</dbReference>
<dbReference type="AlphaFoldDB" id="A0A4R2IAG2"/>
<evidence type="ECO:0000256" key="8">
    <source>
        <dbReference type="ARBA" id="ARBA00022989"/>
    </source>
</evidence>
<evidence type="ECO:0000313" key="14">
    <source>
        <dbReference type="Proteomes" id="UP000294862"/>
    </source>
</evidence>
<keyword evidence="9" id="KW-0472">Membrane</keyword>
<dbReference type="InterPro" id="IPR015919">
    <property type="entry name" value="Cadherin-like_sf"/>
</dbReference>
<keyword evidence="5" id="KW-0677">Repeat</keyword>
<dbReference type="GO" id="GO:0005509">
    <property type="term" value="F:calcium ion binding"/>
    <property type="evidence" value="ECO:0007669"/>
    <property type="project" value="InterPro"/>
</dbReference>
<evidence type="ECO:0000256" key="9">
    <source>
        <dbReference type="ARBA" id="ARBA00023136"/>
    </source>
</evidence>
<comment type="caution">
    <text evidence="13">The sequence shown here is derived from an EMBL/GenBank/DDBJ whole genome shotgun (WGS) entry which is preliminary data.</text>
</comment>
<comment type="subcellular location">
    <subcellularLocation>
        <location evidence="1">Membrane</location>
        <topology evidence="1">Single-pass membrane protein</topology>
    </subcellularLocation>
</comment>
<evidence type="ECO:0000313" key="13">
    <source>
        <dbReference type="EMBL" id="TCO41463.1"/>
    </source>
</evidence>
<evidence type="ECO:0000256" key="10">
    <source>
        <dbReference type="ARBA" id="ARBA00023157"/>
    </source>
</evidence>
<accession>A0A4R2IAG2</accession>
<dbReference type="SUPFAM" id="SSF117281">
    <property type="entry name" value="Kelch motif"/>
    <property type="match status" value="2"/>
</dbReference>
<dbReference type="PANTHER" id="PTHR24028">
    <property type="entry name" value="CADHERIN-87A"/>
    <property type="match status" value="1"/>
</dbReference>
<keyword evidence="11" id="KW-0325">Glycoprotein</keyword>
<keyword evidence="8" id="KW-1133">Transmembrane helix</keyword>
<sequence>MLVWGGELWNGAQYALTNTGHRYNPATGAWTAMATTNAPSLRTGASVIWAGDRMIVWGGYYFLGYLASGAQYFPGGADGAPGSWVPTTTVGVPYGRSKHAAVWASGGDADGKMLIWGGTNPFAENNRSLARVALFDPLAAEQGVWSETSFGVPPGDANQSFVWTGVELVGWGGSYNTGYAFDLAASSWRRLSNTGAPSARHDHGAIWTGTDVLVWGGVNGAVHFGDGARYSPFFDAWSAIAAAPIAARAGHSTVWAGDRAFIWGGEGDGGQLLGDGASYSPSLNSWTLISAATPAPSARKGHVAVWTGSRMVIQGGLSPNPTSSGGRYDPGANAWETTSLVGAPPASADRHVVWTGGKMLVCCFDQPAFSAKLYDPVADAWANATATGSPPGAVDAEAVVWSGTEMIVFADGANGGRYDPALDTWKAITSVGAPLYSKAAHWTGSSMLMGVPGAGGWLYYPSGENTPPVVDNQFFQVSESTPVGVSIGTVVATDDGLPTPAQLTYAITAGNVGGVFAINPATGALTIAHALDYETLSSYSLAVNVSDGMLSTAATVSIDVMDVIGGPGVENIAPQVPAGQVFAIAEDATAGTSLGTVQATDDGLPTPPALSYAITAGNTNGAFAIDPATGALTVAAALDYETQSSYALTIEVSDGALSGTGTVTVNVTDVIGGPGAENAAPQVVPGQVFVIAENASTGAAVGIVQAMDDGLPKSSALSYSITTLNSGFALNPTTGMLTIATVLDYETRSSYTLTIKVSDGQLSGTGTVTVNVTDVIGGPGVENIAPQVTAGQVFAIAEDAAASTAIGTVQATDDGLPTPALSYAITAGNTNGAFAIDPATGALTVAGALDYETQSSYVLTIEVSDGALSGTGTVTVNVTDVVGGPGVENIAPQVPAQVFTVAEDAAASTAIGTVQATDDGLPTPPALSYAITAGNTNGAFAIDPATGALTVAGALDYETQSSYGLTIEVSDGALSGTGTVTVNVTNVIEPGENVA</sequence>
<protein>
    <submittedName>
        <fullName evidence="13">Galactose oxidase-like protein</fullName>
    </submittedName>
</protein>
<evidence type="ECO:0000256" key="5">
    <source>
        <dbReference type="ARBA" id="ARBA00022737"/>
    </source>
</evidence>
<evidence type="ECO:0000256" key="6">
    <source>
        <dbReference type="ARBA" id="ARBA00022837"/>
    </source>
</evidence>
<keyword evidence="4" id="KW-0732">Signal</keyword>
<keyword evidence="14" id="KW-1185">Reference proteome</keyword>
<dbReference type="SMART" id="SM00112">
    <property type="entry name" value="CA"/>
    <property type="match status" value="5"/>
</dbReference>
<dbReference type="Pfam" id="PF00028">
    <property type="entry name" value="Cadherin"/>
    <property type="match status" value="5"/>
</dbReference>
<keyword evidence="10" id="KW-1015">Disulfide bond</keyword>
<dbReference type="PROSITE" id="PS50268">
    <property type="entry name" value="CADHERIN_2"/>
    <property type="match status" value="5"/>
</dbReference>
<evidence type="ECO:0000256" key="2">
    <source>
        <dbReference type="ARBA" id="ARBA00022536"/>
    </source>
</evidence>
<keyword evidence="7" id="KW-0130">Cell adhesion</keyword>
<reference evidence="13 14" key="1">
    <citation type="journal article" date="2015" name="Stand. Genomic Sci.">
        <title>Genomic Encyclopedia of Bacterial and Archaeal Type Strains, Phase III: the genomes of soil and plant-associated and newly described type strains.</title>
        <authorList>
            <person name="Whitman W.B."/>
            <person name="Woyke T."/>
            <person name="Klenk H.P."/>
            <person name="Zhou Y."/>
            <person name="Lilburn T.G."/>
            <person name="Beck B.J."/>
            <person name="De Vos P."/>
            <person name="Vandamme P."/>
            <person name="Eisen J.A."/>
            <person name="Garrity G."/>
            <person name="Hugenholtz P."/>
            <person name="Kyrpides N.C."/>
        </authorList>
    </citation>
    <scope>NUCLEOTIDE SEQUENCE [LARGE SCALE GENOMIC DNA]</scope>
    <source>
        <strain evidence="13 14">A3</strain>
    </source>
</reference>
<gene>
    <name evidence="13" type="ORF">EV148_103383</name>
</gene>
<feature type="domain" description="Cadherin" evidence="12">
    <location>
        <begin position="576"/>
        <end position="683"/>
    </location>
</feature>
<evidence type="ECO:0000256" key="7">
    <source>
        <dbReference type="ARBA" id="ARBA00022889"/>
    </source>
</evidence>
<dbReference type="Proteomes" id="UP000294862">
    <property type="component" value="Unassembled WGS sequence"/>
</dbReference>
<evidence type="ECO:0000256" key="3">
    <source>
        <dbReference type="ARBA" id="ARBA00022692"/>
    </source>
</evidence>
<feature type="domain" description="Cadherin" evidence="12">
    <location>
        <begin position="691"/>
        <end position="788"/>
    </location>
</feature>
<keyword evidence="6" id="KW-0106">Calcium</keyword>
<dbReference type="Gene3D" id="2.60.40.60">
    <property type="entry name" value="Cadherins"/>
    <property type="match status" value="5"/>
</dbReference>
<evidence type="ECO:0000256" key="4">
    <source>
        <dbReference type="ARBA" id="ARBA00022729"/>
    </source>
</evidence>
<evidence type="ECO:0000256" key="11">
    <source>
        <dbReference type="ARBA" id="ARBA00023180"/>
    </source>
</evidence>
<keyword evidence="3" id="KW-0812">Transmembrane</keyword>
<keyword evidence="2" id="KW-0245">EGF-like domain</keyword>
<feature type="domain" description="Cadherin" evidence="12">
    <location>
        <begin position="469"/>
        <end position="576"/>
    </location>
</feature>
<dbReference type="InterPro" id="IPR050174">
    <property type="entry name" value="Protocadherin/Cadherin-CA"/>
</dbReference>
<dbReference type="FunFam" id="2.60.40.60:FF:000032">
    <property type="entry name" value="FAT atypical cadherin 1"/>
    <property type="match status" value="4"/>
</dbReference>
<dbReference type="SUPFAM" id="SSF49313">
    <property type="entry name" value="Cadherin-like"/>
    <property type="match status" value="5"/>
</dbReference>
<feature type="domain" description="Cadherin" evidence="12">
    <location>
        <begin position="893"/>
        <end position="992"/>
    </location>
</feature>
<proteinExistence type="predicted"/>
<dbReference type="CDD" id="cd11304">
    <property type="entry name" value="Cadherin_repeat"/>
    <property type="match status" value="5"/>
</dbReference>
<dbReference type="InterPro" id="IPR002126">
    <property type="entry name" value="Cadherin-like_dom"/>
</dbReference>
<dbReference type="PANTHER" id="PTHR24028:SF328">
    <property type="entry name" value="CADHERIN-3"/>
    <property type="match status" value="1"/>
</dbReference>
<evidence type="ECO:0000256" key="1">
    <source>
        <dbReference type="ARBA" id="ARBA00004167"/>
    </source>
</evidence>
<dbReference type="EMBL" id="SLWQ01000003">
    <property type="protein sequence ID" value="TCO41463.1"/>
    <property type="molecule type" value="Genomic_DNA"/>
</dbReference>
<name>A0A4R2IAG2_9GAMM</name>